<evidence type="ECO:0000256" key="3">
    <source>
        <dbReference type="ARBA" id="ARBA00022448"/>
    </source>
</evidence>
<comment type="similarity">
    <text evidence="2">Belongs to the outer membrane factor (OMF) (TC 1.B.17) family.</text>
</comment>
<dbReference type="InterPro" id="IPR051906">
    <property type="entry name" value="TolC-like"/>
</dbReference>
<dbReference type="PANTHER" id="PTHR30026">
    <property type="entry name" value="OUTER MEMBRANE PROTEIN TOLC"/>
    <property type="match status" value="1"/>
</dbReference>
<evidence type="ECO:0000256" key="7">
    <source>
        <dbReference type="ARBA" id="ARBA00023237"/>
    </source>
</evidence>
<keyword evidence="5" id="KW-0812">Transmembrane</keyword>
<evidence type="ECO:0000256" key="1">
    <source>
        <dbReference type="ARBA" id="ARBA00004442"/>
    </source>
</evidence>
<keyword evidence="4" id="KW-1134">Transmembrane beta strand</keyword>
<dbReference type="Proteomes" id="UP000016368">
    <property type="component" value="Unassembled WGS sequence"/>
</dbReference>
<sequence>MFPRATLALAVATLFAPVAQAQSLLDLYQAARGHDATYQAARAQYEAGQQRADQAKAALLPTVTLSASVNRTDQDAELSSGGSSNLDYQTRSTSINLSQPLFRPANFATFRQGAQQEELAEAQWLASEQDLILRVSQAYFDVLSAQDSLTFVQAQKTAVREQLAAAQRNFEVGAATITDTREAQARFDLVVAQEIAADNDLRIKKLALDQLVGLQDVRPLPLAPAVALPAVAPQDINYWVDLAKAQHPSVRQARVALRNAELESTKAISGHLPTVDLTASRSLNKYTNGGSTGQTDSANVTTVGVQLTLPLFAGFATQNRLRETLALEDQAQAQLQGAERSVSQGARTAYLGVLSGLSQVKALEAAETSSQSALDANQLGYRVGVRINIDVLNSQSQLYQTKRDLSQARYNVLLATLRLRQASGDLNSNDLQNINALLANSATAPASKPAQSK</sequence>
<name>F3KSS5_9BURK</name>
<dbReference type="STRING" id="887062.HGR_07521"/>
<keyword evidence="8" id="KW-0732">Signal</keyword>
<evidence type="ECO:0000256" key="4">
    <source>
        <dbReference type="ARBA" id="ARBA00022452"/>
    </source>
</evidence>
<evidence type="ECO:0000256" key="2">
    <source>
        <dbReference type="ARBA" id="ARBA00007613"/>
    </source>
</evidence>
<dbReference type="Pfam" id="PF02321">
    <property type="entry name" value="OEP"/>
    <property type="match status" value="2"/>
</dbReference>
<dbReference type="Gene3D" id="1.20.1600.10">
    <property type="entry name" value="Outer membrane efflux proteins (OEP)"/>
    <property type="match status" value="1"/>
</dbReference>
<keyword evidence="10" id="KW-1185">Reference proteome</keyword>
<proteinExistence type="inferred from homology"/>
<evidence type="ECO:0000256" key="6">
    <source>
        <dbReference type="ARBA" id="ARBA00023136"/>
    </source>
</evidence>
<comment type="subcellular location">
    <subcellularLocation>
        <location evidence="1">Cell outer membrane</location>
    </subcellularLocation>
</comment>
<evidence type="ECO:0000313" key="10">
    <source>
        <dbReference type="Proteomes" id="UP000016368"/>
    </source>
</evidence>
<dbReference type="GO" id="GO:0015288">
    <property type="term" value="F:porin activity"/>
    <property type="evidence" value="ECO:0007669"/>
    <property type="project" value="TreeGrafter"/>
</dbReference>
<evidence type="ECO:0000313" key="9">
    <source>
        <dbReference type="EMBL" id="EGI77144.1"/>
    </source>
</evidence>
<evidence type="ECO:0000256" key="8">
    <source>
        <dbReference type="SAM" id="SignalP"/>
    </source>
</evidence>
<dbReference type="eggNOG" id="COG1538">
    <property type="taxonomic scope" value="Bacteria"/>
</dbReference>
<feature type="signal peptide" evidence="8">
    <location>
        <begin position="1"/>
        <end position="21"/>
    </location>
</feature>
<comment type="caution">
    <text evidence="9">The sequence shown here is derived from an EMBL/GenBank/DDBJ whole genome shotgun (WGS) entry which is preliminary data.</text>
</comment>
<reference evidence="9 10" key="1">
    <citation type="journal article" date="2011" name="EMBO J.">
        <title>Structural diversity of bacterial flagellar motors.</title>
        <authorList>
            <person name="Chen S."/>
            <person name="Beeby M."/>
            <person name="Murphy G.E."/>
            <person name="Leadbetter J.R."/>
            <person name="Hendrixson D.R."/>
            <person name="Briegel A."/>
            <person name="Li Z."/>
            <person name="Shi J."/>
            <person name="Tocheva E.I."/>
            <person name="Muller A."/>
            <person name="Dobro M.J."/>
            <person name="Jensen G.J."/>
        </authorList>
    </citation>
    <scope>NUCLEOTIDE SEQUENCE [LARGE SCALE GENOMIC DNA]</scope>
    <source>
        <strain evidence="9 10">ATCC 19624</strain>
    </source>
</reference>
<dbReference type="GO" id="GO:1990281">
    <property type="term" value="C:efflux pump complex"/>
    <property type="evidence" value="ECO:0007669"/>
    <property type="project" value="TreeGrafter"/>
</dbReference>
<dbReference type="NCBIfam" id="TIGR01844">
    <property type="entry name" value="type_I_sec_TolC"/>
    <property type="match status" value="1"/>
</dbReference>
<dbReference type="AlphaFoldDB" id="F3KSS5"/>
<dbReference type="EMBL" id="AEGR01000052">
    <property type="protein sequence ID" value="EGI77144.1"/>
    <property type="molecule type" value="Genomic_DNA"/>
</dbReference>
<organism evidence="9 10">
    <name type="scientific">Hylemonella gracilis ATCC 19624</name>
    <dbReference type="NCBI Taxonomy" id="887062"/>
    <lineage>
        <taxon>Bacteria</taxon>
        <taxon>Pseudomonadati</taxon>
        <taxon>Pseudomonadota</taxon>
        <taxon>Betaproteobacteria</taxon>
        <taxon>Burkholderiales</taxon>
        <taxon>Comamonadaceae</taxon>
        <taxon>Hylemonella</taxon>
    </lineage>
</organism>
<keyword evidence="6" id="KW-0472">Membrane</keyword>
<dbReference type="GO" id="GO:0009279">
    <property type="term" value="C:cell outer membrane"/>
    <property type="evidence" value="ECO:0007669"/>
    <property type="project" value="UniProtKB-SubCell"/>
</dbReference>
<dbReference type="PANTHER" id="PTHR30026:SF20">
    <property type="entry name" value="OUTER MEMBRANE PROTEIN TOLC"/>
    <property type="match status" value="1"/>
</dbReference>
<dbReference type="InterPro" id="IPR010130">
    <property type="entry name" value="T1SS_OMP_TolC"/>
</dbReference>
<evidence type="ECO:0000256" key="5">
    <source>
        <dbReference type="ARBA" id="ARBA00022692"/>
    </source>
</evidence>
<feature type="chain" id="PRO_5003302739" evidence="8">
    <location>
        <begin position="22"/>
        <end position="453"/>
    </location>
</feature>
<accession>F3KSS5</accession>
<dbReference type="SUPFAM" id="SSF56954">
    <property type="entry name" value="Outer membrane efflux proteins (OEP)"/>
    <property type="match status" value="1"/>
</dbReference>
<keyword evidence="7" id="KW-0998">Cell outer membrane</keyword>
<dbReference type="GO" id="GO:0015562">
    <property type="term" value="F:efflux transmembrane transporter activity"/>
    <property type="evidence" value="ECO:0007669"/>
    <property type="project" value="InterPro"/>
</dbReference>
<protein>
    <submittedName>
        <fullName evidence="9">TolC family type I secretion outer membrane protein</fullName>
    </submittedName>
</protein>
<dbReference type="InterPro" id="IPR003423">
    <property type="entry name" value="OMP_efflux"/>
</dbReference>
<keyword evidence="3" id="KW-0813">Transport</keyword>
<gene>
    <name evidence="9" type="ORF">HGR_07521</name>
</gene>